<keyword evidence="3" id="KW-1185">Reference proteome</keyword>
<dbReference type="SUPFAM" id="SSF109709">
    <property type="entry name" value="KorB DNA-binding domain-like"/>
    <property type="match status" value="1"/>
</dbReference>
<name>A0A7W9F911_9CAUL</name>
<dbReference type="Gene3D" id="1.10.10.2830">
    <property type="match status" value="1"/>
</dbReference>
<accession>A0A7W9F911</accession>
<evidence type="ECO:0000256" key="1">
    <source>
        <dbReference type="SAM" id="MobiDB-lite"/>
    </source>
</evidence>
<gene>
    <name evidence="2" type="ORF">GGQ93_002386</name>
</gene>
<feature type="compositionally biased region" description="Low complexity" evidence="1">
    <location>
        <begin position="654"/>
        <end position="664"/>
    </location>
</feature>
<dbReference type="Proteomes" id="UP000527324">
    <property type="component" value="Unassembled WGS sequence"/>
</dbReference>
<dbReference type="PANTHER" id="PTHR33375:SF7">
    <property type="entry name" value="CHROMOSOME 2-PARTITIONING PROTEIN PARB-RELATED"/>
    <property type="match status" value="1"/>
</dbReference>
<feature type="region of interest" description="Disordered" evidence="1">
    <location>
        <begin position="634"/>
        <end position="690"/>
    </location>
</feature>
<dbReference type="InterPro" id="IPR050336">
    <property type="entry name" value="Chromosome_partition/occlusion"/>
</dbReference>
<dbReference type="EMBL" id="JACHOQ010000005">
    <property type="protein sequence ID" value="MBB5740667.1"/>
    <property type="molecule type" value="Genomic_DNA"/>
</dbReference>
<dbReference type="GO" id="GO:0007059">
    <property type="term" value="P:chromosome segregation"/>
    <property type="evidence" value="ECO:0007669"/>
    <property type="project" value="TreeGrafter"/>
</dbReference>
<reference evidence="2 3" key="1">
    <citation type="submission" date="2020-08" db="EMBL/GenBank/DDBJ databases">
        <title>Genomic Encyclopedia of Type Strains, Phase IV (KMG-IV): sequencing the most valuable type-strain genomes for metagenomic binning, comparative biology and taxonomic classification.</title>
        <authorList>
            <person name="Goeker M."/>
        </authorList>
    </citation>
    <scope>NUCLEOTIDE SEQUENCE [LARGE SCALE GENOMIC DNA]</scope>
    <source>
        <strain evidence="2 3">DSM 4731</strain>
    </source>
</reference>
<evidence type="ECO:0000313" key="2">
    <source>
        <dbReference type="EMBL" id="MBB5740667.1"/>
    </source>
</evidence>
<proteinExistence type="predicted"/>
<dbReference type="RefSeq" id="WP_183217207.1">
    <property type="nucleotide sequence ID" value="NZ_CAJFZW010000066.1"/>
</dbReference>
<evidence type="ECO:0000313" key="3">
    <source>
        <dbReference type="Proteomes" id="UP000527324"/>
    </source>
</evidence>
<dbReference type="PANTHER" id="PTHR33375">
    <property type="entry name" value="CHROMOSOME-PARTITIONING PROTEIN PARB-RELATED"/>
    <property type="match status" value="1"/>
</dbReference>
<organism evidence="2 3">
    <name type="scientific">Brevundimonas aurantiaca</name>
    <dbReference type="NCBI Taxonomy" id="74316"/>
    <lineage>
        <taxon>Bacteria</taxon>
        <taxon>Pseudomonadati</taxon>
        <taxon>Pseudomonadota</taxon>
        <taxon>Alphaproteobacteria</taxon>
        <taxon>Caulobacterales</taxon>
        <taxon>Caulobacteraceae</taxon>
        <taxon>Brevundimonas</taxon>
    </lineage>
</organism>
<dbReference type="AlphaFoldDB" id="A0A7W9F911"/>
<sequence length="690" mass="73916">MRRSPSTALALVPTPVQAAAARDRRTVALRNTDIAPENLRYKEPPDEDIPLLAETLIAAGQLQALTVRPGRGKKEQPHMALDGRRRILAFRHLLDQGRIDEDFPVDIVVETDPKRQAAAVLLTNTAVPVHVADVIAAIGRMLKGKLGVPVIAKALGYAELDVKRLAALSALPQIALEALKMGRLNLRQAKLLARLPDKAEQADLARMALDGHGFQDWRVTEKLDEGRVTARDPRCALVGPERYAAAGGRTETDLFGEMAPVLLDPAILTEVWTTRAREIARAFEAEGLTVHVTAGPRPDLPDDLETLGYVYGGMLPGAAMALYRDARDAFNAAAETLCTLLAETPETEAVDAAIDAMIRARLVMDQAGWQGRVATVLVLSPSSRTGIEVQCYTPVEPEVEGQVEDAEVVPAGAPPQPAYRPPEVDAPEPETEGVNHALHAVRTDVATRGLIRALADDPGTAFTALIARLFNQVAVRCPVVRSESALAVTAAGFNPTGGRMIEALDGEVRQRLGDRRAAWEASGQTVIAWVDGLAHGDKMALLAELTALTLDLREDRTSLIRRAARAEAAELAELCGADIALHWTPDAEFLKSHSKPLLLSMLEQMGDADIRAACFRKMDLVPWVEEKAAEKGWAPASLSWTAPPEPEVSEAMEAESSGEGADSPTPSGQDDGAGAFEVTPAGRAALTDAA</sequence>
<dbReference type="GO" id="GO:0005694">
    <property type="term" value="C:chromosome"/>
    <property type="evidence" value="ECO:0007669"/>
    <property type="project" value="TreeGrafter"/>
</dbReference>
<protein>
    <submittedName>
        <fullName evidence="2">ParB family chromosome partitioning protein</fullName>
    </submittedName>
</protein>
<comment type="caution">
    <text evidence="2">The sequence shown here is derived from an EMBL/GenBank/DDBJ whole genome shotgun (WGS) entry which is preliminary data.</text>
</comment>